<evidence type="ECO:0000256" key="1">
    <source>
        <dbReference type="SAM" id="MobiDB-lite"/>
    </source>
</evidence>
<dbReference type="VEuPathDB" id="FungiDB:A9K55_001487"/>
<feature type="region of interest" description="Disordered" evidence="1">
    <location>
        <begin position="1"/>
        <end position="21"/>
    </location>
</feature>
<name>A0A2H4SSV0_CORMI</name>
<protein>
    <submittedName>
        <fullName evidence="2">Uncharacterized protein</fullName>
    </submittedName>
</protein>
<organism evidence="2 3">
    <name type="scientific">Cordyceps militaris</name>
    <name type="common">Caterpillar fungus</name>
    <name type="synonym">Clavaria militaris</name>
    <dbReference type="NCBI Taxonomy" id="73501"/>
    <lineage>
        <taxon>Eukaryota</taxon>
        <taxon>Fungi</taxon>
        <taxon>Dikarya</taxon>
        <taxon>Ascomycota</taxon>
        <taxon>Pezizomycotina</taxon>
        <taxon>Sordariomycetes</taxon>
        <taxon>Hypocreomycetidae</taxon>
        <taxon>Hypocreales</taxon>
        <taxon>Cordycipitaceae</taxon>
        <taxon>Cordyceps</taxon>
    </lineage>
</organism>
<dbReference type="Proteomes" id="UP000323067">
    <property type="component" value="Chromosome iii"/>
</dbReference>
<evidence type="ECO:0000313" key="2">
    <source>
        <dbReference type="EMBL" id="ATY66184.1"/>
    </source>
</evidence>
<gene>
    <name evidence="2" type="ORF">A9K55_001487</name>
</gene>
<proteinExistence type="predicted"/>
<dbReference type="AlphaFoldDB" id="A0A2H4SSV0"/>
<dbReference type="EMBL" id="CP023326">
    <property type="protein sequence ID" value="ATY66184.1"/>
    <property type="molecule type" value="Genomic_DNA"/>
</dbReference>
<evidence type="ECO:0000313" key="3">
    <source>
        <dbReference type="Proteomes" id="UP000323067"/>
    </source>
</evidence>
<accession>A0A2H4SSV0</accession>
<reference evidence="2 3" key="1">
    <citation type="journal article" date="2017" name="BMC Genomics">
        <title>Chromosome level assembly and secondary metabolite potential of the parasitic fungus Cordyceps militaris.</title>
        <authorList>
            <person name="Kramer G.J."/>
            <person name="Nodwell J.R."/>
        </authorList>
    </citation>
    <scope>NUCLEOTIDE SEQUENCE [LARGE SCALE GENOMIC DNA]</scope>
    <source>
        <strain evidence="2 3">ATCC 34164</strain>
    </source>
</reference>
<sequence>MSNQSPWYPCTSFRRRPRQNPQNLRLRRLRSWRATPPDTSVSAPALGSLNPRRPALLQMPQHICAASQPRSARYTAAWPWLCRDRTTATLGAAPAWRSPLRMPCSPLIALVQDEQPIPDVIARVTAMTGLVFMGIGSNRNVLAVK</sequence>